<keyword evidence="10" id="KW-1185">Reference proteome</keyword>
<evidence type="ECO:0000256" key="3">
    <source>
        <dbReference type="ARBA" id="ARBA00022679"/>
    </source>
</evidence>
<dbReference type="PIRSF" id="PIRSF000410">
    <property type="entry name" value="CheR"/>
    <property type="match status" value="1"/>
</dbReference>
<feature type="binding site" evidence="6">
    <location>
        <position position="135"/>
    </location>
    <ligand>
        <name>S-adenosyl-L-methionine</name>
        <dbReference type="ChEBI" id="CHEBI:59789"/>
    </ligand>
</feature>
<feature type="binding site" evidence="6">
    <location>
        <position position="97"/>
    </location>
    <ligand>
        <name>S-adenosyl-L-methionine</name>
        <dbReference type="ChEBI" id="CHEBI:59789"/>
    </ligand>
</feature>
<dbReference type="InterPro" id="IPR000780">
    <property type="entry name" value="CheR_MeTrfase"/>
</dbReference>
<dbReference type="SUPFAM" id="SSF53335">
    <property type="entry name" value="S-adenosyl-L-methionine-dependent methyltransferases"/>
    <property type="match status" value="1"/>
</dbReference>
<feature type="binding site" evidence="6">
    <location>
        <position position="158"/>
    </location>
    <ligand>
        <name>S-adenosyl-L-methionine</name>
        <dbReference type="ChEBI" id="CHEBI:59789"/>
    </ligand>
</feature>
<dbReference type="Proteomes" id="UP000198706">
    <property type="component" value="Unassembled WGS sequence"/>
</dbReference>
<dbReference type="InterPro" id="IPR036804">
    <property type="entry name" value="CheR_N_sf"/>
</dbReference>
<protein>
    <recommendedName>
        <fullName evidence="5">Chemotaxis protein methyltransferase</fullName>
        <ecNumber evidence="5">2.1.1.80</ecNumber>
    </recommendedName>
</protein>
<dbReference type="EMBL" id="FNFD01000014">
    <property type="protein sequence ID" value="SDL08719.1"/>
    <property type="molecule type" value="Genomic_DNA"/>
</dbReference>
<feature type="binding site" evidence="6">
    <location>
        <begin position="216"/>
        <end position="217"/>
    </location>
    <ligand>
        <name>S-adenosyl-L-methionine</name>
        <dbReference type="ChEBI" id="CHEBI:59789"/>
    </ligand>
</feature>
<keyword evidence="3 5" id="KW-0808">Transferase</keyword>
<keyword evidence="4 5" id="KW-0949">S-adenosyl-L-methionine</keyword>
<evidence type="ECO:0000256" key="5">
    <source>
        <dbReference type="PIRNR" id="PIRNR000410"/>
    </source>
</evidence>
<dbReference type="GO" id="GO:0008983">
    <property type="term" value="F:protein-glutamate O-methyltransferase activity"/>
    <property type="evidence" value="ECO:0007669"/>
    <property type="project" value="UniProtKB-EC"/>
</dbReference>
<reference evidence="9 10" key="1">
    <citation type="submission" date="2016-10" db="EMBL/GenBank/DDBJ databases">
        <authorList>
            <person name="de Groot N.N."/>
        </authorList>
    </citation>
    <scope>NUCLEOTIDE SEQUENCE [LARGE SCALE GENOMIC DNA]</scope>
    <source>
        <strain evidence="9 10">JCM 21544</strain>
    </source>
</reference>
<feature type="domain" description="CheR-type methyltransferase" evidence="8">
    <location>
        <begin position="27"/>
        <end position="289"/>
    </location>
</feature>
<dbReference type="InterPro" id="IPR022642">
    <property type="entry name" value="CheR_C"/>
</dbReference>
<dbReference type="EC" id="2.1.1.80" evidence="5"/>
<dbReference type="InterPro" id="IPR026024">
    <property type="entry name" value="Chemotaxis_MeTrfase_CheR"/>
</dbReference>
<evidence type="ECO:0000256" key="2">
    <source>
        <dbReference type="ARBA" id="ARBA00022603"/>
    </source>
</evidence>
<dbReference type="InterPro" id="IPR029063">
    <property type="entry name" value="SAM-dependent_MTases_sf"/>
</dbReference>
<evidence type="ECO:0000313" key="10">
    <source>
        <dbReference type="Proteomes" id="UP000198706"/>
    </source>
</evidence>
<evidence type="ECO:0000256" key="4">
    <source>
        <dbReference type="ARBA" id="ARBA00022691"/>
    </source>
</evidence>
<evidence type="ECO:0000256" key="7">
    <source>
        <dbReference type="SAM" id="MobiDB-lite"/>
    </source>
</evidence>
<accession>A0A1G9H764</accession>
<dbReference type="PRINTS" id="PR00996">
    <property type="entry name" value="CHERMTFRASE"/>
</dbReference>
<evidence type="ECO:0000259" key="8">
    <source>
        <dbReference type="PROSITE" id="PS50123"/>
    </source>
</evidence>
<feature type="binding site" evidence="6">
    <location>
        <position position="101"/>
    </location>
    <ligand>
        <name>S-adenosyl-L-methionine</name>
        <dbReference type="ChEBI" id="CHEBI:59789"/>
    </ligand>
</feature>
<feature type="region of interest" description="Disordered" evidence="7">
    <location>
        <begin position="1"/>
        <end position="25"/>
    </location>
</feature>
<dbReference type="STRING" id="137658.SAMN05216186_114128"/>
<dbReference type="Gene3D" id="3.40.50.150">
    <property type="entry name" value="Vaccinia Virus protein VP39"/>
    <property type="match status" value="1"/>
</dbReference>
<dbReference type="Gene3D" id="1.10.155.10">
    <property type="entry name" value="Chemotaxis receptor methyltransferase CheR, N-terminal domain"/>
    <property type="match status" value="1"/>
</dbReference>
<sequence length="289" mass="32875">MTGYRRGEPDGAPGRSGERGASCPPVLSDQEFRQFRTLLHEVAGISMSDAKKPLVSGRLAKRIRQCGLGSYSDYFRLLAREQAELQVAVDLLTTNETYFFREPKHFEFLREQILPPRRGPQKVRIWSGACSSGEEPYSLAMTLADSLGQQPWEVVASDISTRVLEKARTGLYRLDDAQTLPRSTLIRHCLKGVGEHEGCFLVKPELRERIRFMQVNLNAPLPDLGDFDVIFLRNVMIYFDQETKRRVVRRLLPRLRPGGYFIVSHSESLNGVSDELRLVSPSIYRKPHA</sequence>
<dbReference type="GO" id="GO:0032259">
    <property type="term" value="P:methylation"/>
    <property type="evidence" value="ECO:0007669"/>
    <property type="project" value="UniProtKB-KW"/>
</dbReference>
<dbReference type="Pfam" id="PF01739">
    <property type="entry name" value="CheR"/>
    <property type="match status" value="1"/>
</dbReference>
<feature type="binding site" evidence="6">
    <location>
        <position position="95"/>
    </location>
    <ligand>
        <name>S-adenosyl-L-methionine</name>
        <dbReference type="ChEBI" id="CHEBI:59789"/>
    </ligand>
</feature>
<gene>
    <name evidence="9" type="ORF">SAMN05216186_114128</name>
</gene>
<dbReference type="Pfam" id="PF03705">
    <property type="entry name" value="CheR_N"/>
    <property type="match status" value="1"/>
</dbReference>
<dbReference type="RefSeq" id="WP_084337891.1">
    <property type="nucleotide sequence ID" value="NZ_FNFD01000014.1"/>
</dbReference>
<comment type="function">
    <text evidence="5">Methylation of the membrane-bound methyl-accepting chemotaxis proteins (MCP) to form gamma-glutamyl methyl ester residues in MCP.</text>
</comment>
<dbReference type="PANTHER" id="PTHR24422:SF26">
    <property type="entry name" value="CHEMOTAXIS PROTEIN METHYLTRANSFERASE"/>
    <property type="match status" value="1"/>
</dbReference>
<feature type="binding site" evidence="6">
    <location>
        <begin position="233"/>
        <end position="234"/>
    </location>
    <ligand>
        <name>S-adenosyl-L-methionine</name>
        <dbReference type="ChEBI" id="CHEBI:59789"/>
    </ligand>
</feature>
<keyword evidence="2 5" id="KW-0489">Methyltransferase</keyword>
<dbReference type="InterPro" id="IPR022641">
    <property type="entry name" value="CheR_N"/>
</dbReference>
<name>A0A1G9H764_9PSED</name>
<dbReference type="PANTHER" id="PTHR24422">
    <property type="entry name" value="CHEMOTAXIS PROTEIN METHYLTRANSFERASE"/>
    <property type="match status" value="1"/>
</dbReference>
<dbReference type="InterPro" id="IPR050903">
    <property type="entry name" value="Bact_Chemotaxis_MeTrfase"/>
</dbReference>
<comment type="catalytic activity">
    <reaction evidence="1 5">
        <text>L-glutamyl-[protein] + S-adenosyl-L-methionine = [protein]-L-glutamate 5-O-methyl ester + S-adenosyl-L-homocysteine</text>
        <dbReference type="Rhea" id="RHEA:24452"/>
        <dbReference type="Rhea" id="RHEA-COMP:10208"/>
        <dbReference type="Rhea" id="RHEA-COMP:10311"/>
        <dbReference type="ChEBI" id="CHEBI:29973"/>
        <dbReference type="ChEBI" id="CHEBI:57856"/>
        <dbReference type="ChEBI" id="CHEBI:59789"/>
        <dbReference type="ChEBI" id="CHEBI:82795"/>
        <dbReference type="EC" id="2.1.1.80"/>
    </reaction>
</comment>
<organism evidence="9 10">
    <name type="scientific">Pseudomonas indica</name>
    <dbReference type="NCBI Taxonomy" id="137658"/>
    <lineage>
        <taxon>Bacteria</taxon>
        <taxon>Pseudomonadati</taxon>
        <taxon>Pseudomonadota</taxon>
        <taxon>Gammaproteobacteria</taxon>
        <taxon>Pseudomonadales</taxon>
        <taxon>Pseudomonadaceae</taxon>
        <taxon>Pseudomonas</taxon>
    </lineage>
</organism>
<dbReference type="AlphaFoldDB" id="A0A1G9H764"/>
<evidence type="ECO:0000256" key="1">
    <source>
        <dbReference type="ARBA" id="ARBA00001541"/>
    </source>
</evidence>
<evidence type="ECO:0000313" key="9">
    <source>
        <dbReference type="EMBL" id="SDL08719.1"/>
    </source>
</evidence>
<evidence type="ECO:0000256" key="6">
    <source>
        <dbReference type="PIRSR" id="PIRSR000410-1"/>
    </source>
</evidence>
<dbReference type="SMART" id="SM00138">
    <property type="entry name" value="MeTrc"/>
    <property type="match status" value="1"/>
</dbReference>
<dbReference type="SUPFAM" id="SSF47757">
    <property type="entry name" value="Chemotaxis receptor methyltransferase CheR, N-terminal domain"/>
    <property type="match status" value="1"/>
</dbReference>
<dbReference type="PROSITE" id="PS50123">
    <property type="entry name" value="CHER"/>
    <property type="match status" value="1"/>
</dbReference>
<proteinExistence type="predicted"/>